<feature type="transmembrane region" description="Helical" evidence="5">
    <location>
        <begin position="228"/>
        <end position="250"/>
    </location>
</feature>
<dbReference type="PROSITE" id="PS51012">
    <property type="entry name" value="ABC_TM2"/>
    <property type="match status" value="1"/>
</dbReference>
<dbReference type="Proteomes" id="UP001232245">
    <property type="component" value="Unassembled WGS sequence"/>
</dbReference>
<feature type="transmembrane region" description="Helical" evidence="5">
    <location>
        <begin position="319"/>
        <end position="338"/>
    </location>
</feature>
<reference evidence="7 8" key="1">
    <citation type="submission" date="2023-07" db="EMBL/GenBank/DDBJ databases">
        <title>Genomic Encyclopedia of Type Strains, Phase IV (KMG-IV): sequencing the most valuable type-strain genomes for metagenomic binning, comparative biology and taxonomic classification.</title>
        <authorList>
            <person name="Goeker M."/>
        </authorList>
    </citation>
    <scope>NUCLEOTIDE SEQUENCE [LARGE SCALE GENOMIC DNA]</scope>
    <source>
        <strain evidence="7 8">DSM 17723</strain>
    </source>
</reference>
<protein>
    <submittedName>
        <fullName evidence="7">ABC-2 type transport system permease protein</fullName>
    </submittedName>
</protein>
<keyword evidence="2 5" id="KW-0812">Transmembrane</keyword>
<name>A0ABT9Z2E7_9BACI</name>
<sequence length="339" mass="38296">MKSVFALTKAYISLLVKDKMTLFWFLAFPLLFVLLFGYVVPNVGNQHDMVILAEGENSKLLTDQLMTFPRTMIDEDMTLNEGKTELENGNISILVSITEERVDFHYLKEEEKWVKNIQQAITPNIGERIMDSVTYEGVHKIEPIDFIMPGMIGLTIMQIGLFGGTSLLEDRSKQILRRLKISGIKPWQVILSHILSRLVMVLFSTLVLIVFGRVILGVPLQFEFWYTQFLFIILGGFVFLSLGLLIASVLKSPEAGNILSQSVNFLMAFICGIFIPLTILPETVQSIVSFLPLTPLVEMLRSLFLGAAIEPVTLMMSSLILLFWGFASFILGSLLFKWE</sequence>
<dbReference type="RefSeq" id="WP_174879620.1">
    <property type="nucleotide sequence ID" value="NZ_CADEPK010000033.1"/>
</dbReference>
<comment type="subcellular location">
    <subcellularLocation>
        <location evidence="1">Membrane</location>
        <topology evidence="1">Multi-pass membrane protein</topology>
    </subcellularLocation>
</comment>
<dbReference type="Pfam" id="PF12698">
    <property type="entry name" value="ABC2_membrane_3"/>
    <property type="match status" value="1"/>
</dbReference>
<dbReference type="InterPro" id="IPR052902">
    <property type="entry name" value="ABC-2_transporter"/>
</dbReference>
<evidence type="ECO:0000256" key="5">
    <source>
        <dbReference type="SAM" id="Phobius"/>
    </source>
</evidence>
<feature type="transmembrane region" description="Helical" evidence="5">
    <location>
        <begin position="146"/>
        <end position="168"/>
    </location>
</feature>
<organism evidence="7 8">
    <name type="scientific">Metabacillus niabensis</name>
    <dbReference type="NCBI Taxonomy" id="324854"/>
    <lineage>
        <taxon>Bacteria</taxon>
        <taxon>Bacillati</taxon>
        <taxon>Bacillota</taxon>
        <taxon>Bacilli</taxon>
        <taxon>Bacillales</taxon>
        <taxon>Bacillaceae</taxon>
        <taxon>Metabacillus</taxon>
    </lineage>
</organism>
<evidence type="ECO:0000256" key="4">
    <source>
        <dbReference type="ARBA" id="ARBA00023136"/>
    </source>
</evidence>
<dbReference type="InterPro" id="IPR047817">
    <property type="entry name" value="ABC2_TM_bact-type"/>
</dbReference>
<evidence type="ECO:0000313" key="7">
    <source>
        <dbReference type="EMBL" id="MDQ0226421.1"/>
    </source>
</evidence>
<dbReference type="PANTHER" id="PTHR43027:SF1">
    <property type="entry name" value="DOXORUBICIN RESISTANCE ABC TRANSPORTER PERMEASE PROTEIN DRRC-RELATED"/>
    <property type="match status" value="1"/>
</dbReference>
<evidence type="ECO:0000259" key="6">
    <source>
        <dbReference type="PROSITE" id="PS51012"/>
    </source>
</evidence>
<keyword evidence="3 5" id="KW-1133">Transmembrane helix</keyword>
<proteinExistence type="predicted"/>
<comment type="caution">
    <text evidence="7">The sequence shown here is derived from an EMBL/GenBank/DDBJ whole genome shotgun (WGS) entry which is preliminary data.</text>
</comment>
<accession>A0ABT9Z2E7</accession>
<evidence type="ECO:0000256" key="2">
    <source>
        <dbReference type="ARBA" id="ARBA00022692"/>
    </source>
</evidence>
<feature type="domain" description="ABC transmembrane type-2" evidence="6">
    <location>
        <begin position="111"/>
        <end position="339"/>
    </location>
</feature>
<dbReference type="PANTHER" id="PTHR43027">
    <property type="entry name" value="DOXORUBICIN RESISTANCE ABC TRANSPORTER PERMEASE PROTEIN DRRC-RELATED"/>
    <property type="match status" value="1"/>
</dbReference>
<evidence type="ECO:0000256" key="3">
    <source>
        <dbReference type="ARBA" id="ARBA00022989"/>
    </source>
</evidence>
<feature type="transmembrane region" description="Helical" evidence="5">
    <location>
        <begin position="21"/>
        <end position="40"/>
    </location>
</feature>
<feature type="transmembrane region" description="Helical" evidence="5">
    <location>
        <begin position="262"/>
        <end position="281"/>
    </location>
</feature>
<evidence type="ECO:0000256" key="1">
    <source>
        <dbReference type="ARBA" id="ARBA00004141"/>
    </source>
</evidence>
<keyword evidence="8" id="KW-1185">Reference proteome</keyword>
<dbReference type="EMBL" id="JAUSTZ010000005">
    <property type="protein sequence ID" value="MDQ0226421.1"/>
    <property type="molecule type" value="Genomic_DNA"/>
</dbReference>
<keyword evidence="4 5" id="KW-0472">Membrane</keyword>
<feature type="transmembrane region" description="Helical" evidence="5">
    <location>
        <begin position="189"/>
        <end position="216"/>
    </location>
</feature>
<gene>
    <name evidence="7" type="ORF">J2S02_002766</name>
</gene>
<evidence type="ECO:0000313" key="8">
    <source>
        <dbReference type="Proteomes" id="UP001232245"/>
    </source>
</evidence>
<dbReference type="InterPro" id="IPR013525">
    <property type="entry name" value="ABC2_TM"/>
</dbReference>